<name>A0A6J5NNR9_9CAUD</name>
<dbReference type="EMBL" id="LR796647">
    <property type="protein sequence ID" value="CAB4156934.1"/>
    <property type="molecule type" value="Genomic_DNA"/>
</dbReference>
<evidence type="ECO:0000313" key="1">
    <source>
        <dbReference type="EMBL" id="CAB4139889.1"/>
    </source>
</evidence>
<accession>A0A6J5NNR9</accession>
<sequence>MSEQYFDPEDMSELSGIFAEMIADNEDGFIMEFGISRLAAKELVDLHKQATLGIKEAQAASWAEYTKIINQVKKALKDEY</sequence>
<organism evidence="2">
    <name type="scientific">uncultured Caudovirales phage</name>
    <dbReference type="NCBI Taxonomy" id="2100421"/>
    <lineage>
        <taxon>Viruses</taxon>
        <taxon>Duplodnaviria</taxon>
        <taxon>Heunggongvirae</taxon>
        <taxon>Uroviricota</taxon>
        <taxon>Caudoviricetes</taxon>
        <taxon>Peduoviridae</taxon>
        <taxon>Maltschvirus</taxon>
        <taxon>Maltschvirus maltsch</taxon>
    </lineage>
</organism>
<gene>
    <name evidence="1" type="ORF">UFOVP355_44</name>
    <name evidence="2" type="ORF">UFOVP677_44</name>
</gene>
<reference evidence="2" key="1">
    <citation type="submission" date="2020-04" db="EMBL/GenBank/DDBJ databases">
        <authorList>
            <person name="Chiriac C."/>
            <person name="Salcher M."/>
            <person name="Ghai R."/>
            <person name="Kavagutti S V."/>
        </authorList>
    </citation>
    <scope>NUCLEOTIDE SEQUENCE</scope>
</reference>
<protein>
    <submittedName>
        <fullName evidence="2">Uncharacterized protein</fullName>
    </submittedName>
</protein>
<dbReference type="EMBL" id="LR796366">
    <property type="protein sequence ID" value="CAB4139889.1"/>
    <property type="molecule type" value="Genomic_DNA"/>
</dbReference>
<proteinExistence type="predicted"/>
<evidence type="ECO:0000313" key="2">
    <source>
        <dbReference type="EMBL" id="CAB4156934.1"/>
    </source>
</evidence>